<dbReference type="InterPro" id="IPR015424">
    <property type="entry name" value="PyrdxlP-dep_Trfase"/>
</dbReference>
<dbReference type="Pfam" id="PF00392">
    <property type="entry name" value="GntR"/>
    <property type="match status" value="1"/>
</dbReference>
<dbReference type="CDD" id="cd00609">
    <property type="entry name" value="AAT_like"/>
    <property type="match status" value="1"/>
</dbReference>
<dbReference type="InterPro" id="IPR000524">
    <property type="entry name" value="Tscrpt_reg_HTH_GntR"/>
</dbReference>
<comment type="caution">
    <text evidence="8">The sequence shown here is derived from an EMBL/GenBank/DDBJ whole genome shotgun (WGS) entry which is preliminary data.</text>
</comment>
<dbReference type="InterPro" id="IPR004839">
    <property type="entry name" value="Aminotransferase_I/II_large"/>
</dbReference>
<evidence type="ECO:0000256" key="6">
    <source>
        <dbReference type="SAM" id="MobiDB-lite"/>
    </source>
</evidence>
<dbReference type="GO" id="GO:0030170">
    <property type="term" value="F:pyridoxal phosphate binding"/>
    <property type="evidence" value="ECO:0007669"/>
    <property type="project" value="InterPro"/>
</dbReference>
<dbReference type="InterPro" id="IPR036388">
    <property type="entry name" value="WH-like_DNA-bd_sf"/>
</dbReference>
<dbReference type="SMART" id="SM00345">
    <property type="entry name" value="HTH_GNTR"/>
    <property type="match status" value="1"/>
</dbReference>
<protein>
    <submittedName>
        <fullName evidence="8">Transcriptional regulator</fullName>
    </submittedName>
</protein>
<evidence type="ECO:0000259" key="7">
    <source>
        <dbReference type="PROSITE" id="PS50949"/>
    </source>
</evidence>
<evidence type="ECO:0000313" key="9">
    <source>
        <dbReference type="Proteomes" id="UP000635983"/>
    </source>
</evidence>
<evidence type="ECO:0000256" key="2">
    <source>
        <dbReference type="ARBA" id="ARBA00022898"/>
    </source>
</evidence>
<dbReference type="EMBL" id="BMPO01000003">
    <property type="protein sequence ID" value="GGJ91496.1"/>
    <property type="molecule type" value="Genomic_DNA"/>
</dbReference>
<dbReference type="InterPro" id="IPR036390">
    <property type="entry name" value="WH_DNA-bd_sf"/>
</dbReference>
<feature type="compositionally biased region" description="Polar residues" evidence="6">
    <location>
        <begin position="459"/>
        <end position="473"/>
    </location>
</feature>
<dbReference type="InterPro" id="IPR051446">
    <property type="entry name" value="HTH_trans_reg/aminotransferase"/>
</dbReference>
<organism evidence="8 9">
    <name type="scientific">Pseudomonas matsuisoli</name>
    <dbReference type="NCBI Taxonomy" id="1515666"/>
    <lineage>
        <taxon>Bacteria</taxon>
        <taxon>Pseudomonadati</taxon>
        <taxon>Pseudomonadota</taxon>
        <taxon>Gammaproteobacteria</taxon>
        <taxon>Pseudomonadales</taxon>
        <taxon>Pseudomonadaceae</taxon>
        <taxon>Pseudomonas</taxon>
    </lineage>
</organism>
<name>A0A917PTR7_9PSED</name>
<dbReference type="InterPro" id="IPR015421">
    <property type="entry name" value="PyrdxlP-dep_Trfase_major"/>
</dbReference>
<dbReference type="SUPFAM" id="SSF53383">
    <property type="entry name" value="PLP-dependent transferases"/>
    <property type="match status" value="1"/>
</dbReference>
<sequence length="481" mass="53763">MVRLTLAQRVAGAIAQQITNGALNAGDKLPSLRAYMRLHGYSKNTVITAYEHLAGRGLIEARHGQGYFVCQKPAPSQEDEEPPAYSRALDTIWMMRQQFVRDPGHSHLGEGFPPVDWLMDMRMDKFHRQVVRGGVTTLFRYGTRLGNPALRQRLTQKLADYNIAVSPRQIVTTLGANHGMDLIIRRYLQPGDPVLVENPGYYPLFGKLQLQGARMLGIPRQADGPDLDALERVLASERPKLFFLQSVGHNPTGSDLSPAKAHRLLQIAKTHDLLLVENDAMADFKPSSAIKLSTLDAFDRTLYLGSFSKSISAALRVGFIAGSKQRIDELADLKMLLHNSSAEYSERTVEVMLSEGHFVRHLLRLQDRLRAATTQGLDVLDSLGADVFCRPQQSLYLWARFPQASDANQLTRHCLTQGVMLAPGSIFAVDRTVPTPWTRLNVAYLTDPAFRRSIETMDESQNGTSHATRSSTKWFDADEWD</sequence>
<dbReference type="Proteomes" id="UP000635983">
    <property type="component" value="Unassembled WGS sequence"/>
</dbReference>
<dbReference type="GO" id="GO:0003677">
    <property type="term" value="F:DNA binding"/>
    <property type="evidence" value="ECO:0007669"/>
    <property type="project" value="UniProtKB-KW"/>
</dbReference>
<evidence type="ECO:0000256" key="5">
    <source>
        <dbReference type="ARBA" id="ARBA00023163"/>
    </source>
</evidence>
<gene>
    <name evidence="8" type="ORF">GCM10009304_16590</name>
</gene>
<feature type="region of interest" description="Disordered" evidence="6">
    <location>
        <begin position="456"/>
        <end position="481"/>
    </location>
</feature>
<dbReference type="Gene3D" id="3.90.1150.10">
    <property type="entry name" value="Aspartate Aminotransferase, domain 1"/>
    <property type="match status" value="1"/>
</dbReference>
<dbReference type="InterPro" id="IPR015422">
    <property type="entry name" value="PyrdxlP-dep_Trfase_small"/>
</dbReference>
<dbReference type="CDD" id="cd07377">
    <property type="entry name" value="WHTH_GntR"/>
    <property type="match status" value="1"/>
</dbReference>
<dbReference type="PANTHER" id="PTHR46577">
    <property type="entry name" value="HTH-TYPE TRANSCRIPTIONAL REGULATORY PROTEIN GABR"/>
    <property type="match status" value="1"/>
</dbReference>
<keyword evidence="5" id="KW-0804">Transcription</keyword>
<dbReference type="AlphaFoldDB" id="A0A917PTR7"/>
<keyword evidence="4" id="KW-0238">DNA-binding</keyword>
<accession>A0A917PTR7</accession>
<dbReference type="PANTHER" id="PTHR46577:SF2">
    <property type="entry name" value="TRANSCRIPTIONAL REGULATORY PROTEIN"/>
    <property type="match status" value="1"/>
</dbReference>
<comment type="similarity">
    <text evidence="1">In the C-terminal section; belongs to the class-I pyridoxal-phosphate-dependent aminotransferase family.</text>
</comment>
<evidence type="ECO:0000313" key="8">
    <source>
        <dbReference type="EMBL" id="GGJ91496.1"/>
    </source>
</evidence>
<evidence type="ECO:0000256" key="4">
    <source>
        <dbReference type="ARBA" id="ARBA00023125"/>
    </source>
</evidence>
<proteinExistence type="inferred from homology"/>
<reference evidence="8" key="2">
    <citation type="submission" date="2020-09" db="EMBL/GenBank/DDBJ databases">
        <authorList>
            <person name="Sun Q."/>
            <person name="Ohkuma M."/>
        </authorList>
    </citation>
    <scope>NUCLEOTIDE SEQUENCE</scope>
    <source>
        <strain evidence="8">JCM 30078</strain>
    </source>
</reference>
<feature type="domain" description="HTH gntR-type" evidence="7">
    <location>
        <begin position="4"/>
        <end position="72"/>
    </location>
</feature>
<dbReference type="Gene3D" id="1.10.10.10">
    <property type="entry name" value="Winged helix-like DNA-binding domain superfamily/Winged helix DNA-binding domain"/>
    <property type="match status" value="1"/>
</dbReference>
<dbReference type="PROSITE" id="PS50949">
    <property type="entry name" value="HTH_GNTR"/>
    <property type="match status" value="1"/>
</dbReference>
<dbReference type="Gene3D" id="3.40.640.10">
    <property type="entry name" value="Type I PLP-dependent aspartate aminotransferase-like (Major domain)"/>
    <property type="match status" value="1"/>
</dbReference>
<keyword evidence="2" id="KW-0663">Pyridoxal phosphate</keyword>
<dbReference type="SUPFAM" id="SSF46785">
    <property type="entry name" value="Winged helix' DNA-binding domain"/>
    <property type="match status" value="1"/>
</dbReference>
<evidence type="ECO:0000256" key="1">
    <source>
        <dbReference type="ARBA" id="ARBA00005384"/>
    </source>
</evidence>
<keyword evidence="9" id="KW-1185">Reference proteome</keyword>
<evidence type="ECO:0000256" key="3">
    <source>
        <dbReference type="ARBA" id="ARBA00023015"/>
    </source>
</evidence>
<dbReference type="Pfam" id="PF00155">
    <property type="entry name" value="Aminotran_1_2"/>
    <property type="match status" value="1"/>
</dbReference>
<dbReference type="GO" id="GO:0003700">
    <property type="term" value="F:DNA-binding transcription factor activity"/>
    <property type="evidence" value="ECO:0007669"/>
    <property type="project" value="InterPro"/>
</dbReference>
<dbReference type="RefSeq" id="WP_188982726.1">
    <property type="nucleotide sequence ID" value="NZ_BMPO01000003.1"/>
</dbReference>
<reference evidence="8" key="1">
    <citation type="journal article" date="2014" name="Int. J. Syst. Evol. Microbiol.">
        <title>Complete genome sequence of Corynebacterium casei LMG S-19264T (=DSM 44701T), isolated from a smear-ripened cheese.</title>
        <authorList>
            <consortium name="US DOE Joint Genome Institute (JGI-PGF)"/>
            <person name="Walter F."/>
            <person name="Albersmeier A."/>
            <person name="Kalinowski J."/>
            <person name="Ruckert C."/>
        </authorList>
    </citation>
    <scope>NUCLEOTIDE SEQUENCE</scope>
    <source>
        <strain evidence="8">JCM 30078</strain>
    </source>
</reference>
<keyword evidence="3" id="KW-0805">Transcription regulation</keyword>